<feature type="compositionally biased region" description="Polar residues" evidence="1">
    <location>
        <begin position="444"/>
        <end position="459"/>
    </location>
</feature>
<feature type="compositionally biased region" description="Low complexity" evidence="1">
    <location>
        <begin position="50"/>
        <end position="93"/>
    </location>
</feature>
<feature type="region of interest" description="Disordered" evidence="1">
    <location>
        <begin position="426"/>
        <end position="459"/>
    </location>
</feature>
<feature type="compositionally biased region" description="Polar residues" evidence="1">
    <location>
        <begin position="30"/>
        <end position="49"/>
    </location>
</feature>
<proteinExistence type="predicted"/>
<feature type="compositionally biased region" description="Polar residues" evidence="1">
    <location>
        <begin position="188"/>
        <end position="200"/>
    </location>
</feature>
<sequence>MSIPHPHHTHSHIHQPQPSTHKSDQPLRPSLSSDVDTLSQSLRSTHVNDSSSLSGSSSESVKPSTIASSVSSRTSPSESSENSVSSPKLQSQSPRPPSMSHHHSHPRHPGTISIPPASFSLPMHNMSPLGVPMSPYYPGMSPLHHPAHGVPMTPHGLPPITPSMPPFTFLPPFPLPSPHGEIPHHMNGHSQMSDIVTPTYSHPPPVPSASEGSAQSQDQSSTSPKTAQEQAASSPVNPYFQSPTHHPHPYPVAHHQLTPFSPGLAMSPGAFWGRPGVAGAGPNPFINPAVGAPVHVVQGSPGGFYFHPHPSPGIPGSVGVEIGSGRAAEPGGYFDNVTYGGQGYFPPMQSYFGGLGTSSVEGEILKDKKDKEEDKEEEAKAMEQTKIARHERFSVVQQVRTAEVGTVEVEIVEVGSLIILSASLRHGMERPQLHRPDSDPTPAKNPSQYEDVTSTDAQS</sequence>
<gene>
    <name evidence="2" type="ORF">BDP27DRAFT_26623</name>
</gene>
<evidence type="ECO:0000313" key="2">
    <source>
        <dbReference type="EMBL" id="KAF9078738.1"/>
    </source>
</evidence>
<feature type="region of interest" description="Disordered" evidence="1">
    <location>
        <begin position="178"/>
        <end position="256"/>
    </location>
</feature>
<name>A0A9P5UH68_9AGAR</name>
<dbReference type="OrthoDB" id="1049195at2759"/>
<feature type="compositionally biased region" description="Basic and acidic residues" evidence="1">
    <location>
        <begin position="426"/>
        <end position="438"/>
    </location>
</feature>
<reference evidence="2" key="1">
    <citation type="submission" date="2020-11" db="EMBL/GenBank/DDBJ databases">
        <authorList>
            <consortium name="DOE Joint Genome Institute"/>
            <person name="Ahrendt S."/>
            <person name="Riley R."/>
            <person name="Andreopoulos W."/>
            <person name="Labutti K."/>
            <person name="Pangilinan J."/>
            <person name="Ruiz-Duenas F.J."/>
            <person name="Barrasa J.M."/>
            <person name="Sanchez-Garcia M."/>
            <person name="Camarero S."/>
            <person name="Miyauchi S."/>
            <person name="Serrano A."/>
            <person name="Linde D."/>
            <person name="Babiker R."/>
            <person name="Drula E."/>
            <person name="Ayuso-Fernandez I."/>
            <person name="Pacheco R."/>
            <person name="Padilla G."/>
            <person name="Ferreira P."/>
            <person name="Barriuso J."/>
            <person name="Kellner H."/>
            <person name="Castanera R."/>
            <person name="Alfaro M."/>
            <person name="Ramirez L."/>
            <person name="Pisabarro A.G."/>
            <person name="Kuo A."/>
            <person name="Tritt A."/>
            <person name="Lipzen A."/>
            <person name="He G."/>
            <person name="Yan M."/>
            <person name="Ng V."/>
            <person name="Cullen D."/>
            <person name="Martin F."/>
            <person name="Rosso M.-N."/>
            <person name="Henrissat B."/>
            <person name="Hibbett D."/>
            <person name="Martinez A.T."/>
            <person name="Grigoriev I.V."/>
        </authorList>
    </citation>
    <scope>NUCLEOTIDE SEQUENCE</scope>
    <source>
        <strain evidence="2">AH 40177</strain>
    </source>
</reference>
<protein>
    <submittedName>
        <fullName evidence="2">Uncharacterized protein</fullName>
    </submittedName>
</protein>
<dbReference type="EMBL" id="JADNRY010000001">
    <property type="protein sequence ID" value="KAF9078738.1"/>
    <property type="molecule type" value="Genomic_DNA"/>
</dbReference>
<feature type="compositionally biased region" description="Basic residues" evidence="1">
    <location>
        <begin position="1"/>
        <end position="13"/>
    </location>
</feature>
<accession>A0A9P5UH68</accession>
<keyword evidence="3" id="KW-1185">Reference proteome</keyword>
<dbReference type="Proteomes" id="UP000772434">
    <property type="component" value="Unassembled WGS sequence"/>
</dbReference>
<evidence type="ECO:0000256" key="1">
    <source>
        <dbReference type="SAM" id="MobiDB-lite"/>
    </source>
</evidence>
<evidence type="ECO:0000313" key="3">
    <source>
        <dbReference type="Proteomes" id="UP000772434"/>
    </source>
</evidence>
<comment type="caution">
    <text evidence="2">The sequence shown here is derived from an EMBL/GenBank/DDBJ whole genome shotgun (WGS) entry which is preliminary data.</text>
</comment>
<feature type="region of interest" description="Disordered" evidence="1">
    <location>
        <begin position="1"/>
        <end position="119"/>
    </location>
</feature>
<organism evidence="2 3">
    <name type="scientific">Rhodocollybia butyracea</name>
    <dbReference type="NCBI Taxonomy" id="206335"/>
    <lineage>
        <taxon>Eukaryota</taxon>
        <taxon>Fungi</taxon>
        <taxon>Dikarya</taxon>
        <taxon>Basidiomycota</taxon>
        <taxon>Agaricomycotina</taxon>
        <taxon>Agaricomycetes</taxon>
        <taxon>Agaricomycetidae</taxon>
        <taxon>Agaricales</taxon>
        <taxon>Marasmiineae</taxon>
        <taxon>Omphalotaceae</taxon>
        <taxon>Rhodocollybia</taxon>
    </lineage>
</organism>
<feature type="compositionally biased region" description="Polar residues" evidence="1">
    <location>
        <begin position="210"/>
        <end position="244"/>
    </location>
</feature>
<dbReference type="AlphaFoldDB" id="A0A9P5UH68"/>